<evidence type="ECO:0000313" key="1">
    <source>
        <dbReference type="EMBL" id="GAQ92331.1"/>
    </source>
</evidence>
<gene>
    <name evidence="1" type="ORF">KFL_009820020</name>
</gene>
<dbReference type="Proteomes" id="UP000054558">
    <property type="component" value="Unassembled WGS sequence"/>
</dbReference>
<proteinExistence type="predicted"/>
<dbReference type="AlphaFoldDB" id="A0A1Y1ISS4"/>
<accession>A0A1Y1ISS4</accession>
<keyword evidence="2" id="KW-1185">Reference proteome</keyword>
<reference evidence="1 2" key="1">
    <citation type="journal article" date="2014" name="Nat. Commun.">
        <title>Klebsormidium flaccidum genome reveals primary factors for plant terrestrial adaptation.</title>
        <authorList>
            <person name="Hori K."/>
            <person name="Maruyama F."/>
            <person name="Fujisawa T."/>
            <person name="Togashi T."/>
            <person name="Yamamoto N."/>
            <person name="Seo M."/>
            <person name="Sato S."/>
            <person name="Yamada T."/>
            <person name="Mori H."/>
            <person name="Tajima N."/>
            <person name="Moriyama T."/>
            <person name="Ikeuchi M."/>
            <person name="Watanabe M."/>
            <person name="Wada H."/>
            <person name="Kobayashi K."/>
            <person name="Saito M."/>
            <person name="Masuda T."/>
            <person name="Sasaki-Sekimoto Y."/>
            <person name="Mashiguchi K."/>
            <person name="Awai K."/>
            <person name="Shimojima M."/>
            <person name="Masuda S."/>
            <person name="Iwai M."/>
            <person name="Nobusawa T."/>
            <person name="Narise T."/>
            <person name="Kondo S."/>
            <person name="Saito H."/>
            <person name="Sato R."/>
            <person name="Murakawa M."/>
            <person name="Ihara Y."/>
            <person name="Oshima-Yamada Y."/>
            <person name="Ohtaka K."/>
            <person name="Satoh M."/>
            <person name="Sonobe K."/>
            <person name="Ishii M."/>
            <person name="Ohtani R."/>
            <person name="Kanamori-Sato M."/>
            <person name="Honoki R."/>
            <person name="Miyazaki D."/>
            <person name="Mochizuki H."/>
            <person name="Umetsu J."/>
            <person name="Higashi K."/>
            <person name="Shibata D."/>
            <person name="Kamiya Y."/>
            <person name="Sato N."/>
            <person name="Nakamura Y."/>
            <person name="Tabata S."/>
            <person name="Ida S."/>
            <person name="Kurokawa K."/>
            <person name="Ohta H."/>
        </authorList>
    </citation>
    <scope>NUCLEOTIDE SEQUENCE [LARGE SCALE GENOMIC DNA]</scope>
    <source>
        <strain evidence="1 2">NIES-2285</strain>
    </source>
</reference>
<name>A0A1Y1ISS4_KLENI</name>
<evidence type="ECO:0000313" key="2">
    <source>
        <dbReference type="Proteomes" id="UP000054558"/>
    </source>
</evidence>
<organism evidence="1 2">
    <name type="scientific">Klebsormidium nitens</name>
    <name type="common">Green alga</name>
    <name type="synonym">Ulothrix nitens</name>
    <dbReference type="NCBI Taxonomy" id="105231"/>
    <lineage>
        <taxon>Eukaryota</taxon>
        <taxon>Viridiplantae</taxon>
        <taxon>Streptophyta</taxon>
        <taxon>Klebsormidiophyceae</taxon>
        <taxon>Klebsormidiales</taxon>
        <taxon>Klebsormidiaceae</taxon>
        <taxon>Klebsormidium</taxon>
    </lineage>
</organism>
<sequence length="186" mass="20083">MDAPPNAPFYGLSVLCFAQRIYRSRLGGKGPGESIADAGAIPELIVTCSILATGPRPRERELATSLKEQGQAKWVLGKGRRWAGHPEGGSQQAVELERAPSPAEAPAQCHCRAPWAQVWGVVFPKGEGDSLVFPQGEADLWVFPQVKGNLRVFPQGDADLRVFPLGEADLRVYPRGEGDLRAWGGN</sequence>
<dbReference type="EMBL" id="DF237931">
    <property type="protein sequence ID" value="GAQ92331.1"/>
    <property type="molecule type" value="Genomic_DNA"/>
</dbReference>
<protein>
    <submittedName>
        <fullName evidence="1">Uncharacterized protein</fullName>
    </submittedName>
</protein>